<keyword evidence="2 10" id="KW-0645">Protease</keyword>
<dbReference type="GO" id="GO:0006508">
    <property type="term" value="P:proteolysis"/>
    <property type="evidence" value="ECO:0007669"/>
    <property type="project" value="UniProtKB-KW"/>
</dbReference>
<feature type="transmembrane region" description="Helical" evidence="11">
    <location>
        <begin position="183"/>
        <end position="202"/>
    </location>
</feature>
<feature type="transmembrane region" description="Helical" evidence="11">
    <location>
        <begin position="222"/>
        <end position="242"/>
    </location>
</feature>
<dbReference type="AlphaFoldDB" id="A0A9D9MZR0"/>
<keyword evidence="8 10" id="KW-0482">Metalloprotease</keyword>
<accession>A0A9D9MZR0</accession>
<dbReference type="CDD" id="cd07340">
    <property type="entry name" value="M48B_Htpx_like"/>
    <property type="match status" value="1"/>
</dbReference>
<feature type="transmembrane region" description="Helical" evidence="11">
    <location>
        <begin position="73"/>
        <end position="95"/>
    </location>
</feature>
<evidence type="ECO:0000256" key="4">
    <source>
        <dbReference type="ARBA" id="ARBA00022723"/>
    </source>
</evidence>
<comment type="similarity">
    <text evidence="10">Belongs to the peptidase M48 family.</text>
</comment>
<evidence type="ECO:0000256" key="10">
    <source>
        <dbReference type="RuleBase" id="RU003983"/>
    </source>
</evidence>
<keyword evidence="1" id="KW-1003">Cell membrane</keyword>
<evidence type="ECO:0000259" key="12">
    <source>
        <dbReference type="Pfam" id="PF01435"/>
    </source>
</evidence>
<dbReference type="EMBL" id="JADIMK010000036">
    <property type="protein sequence ID" value="MBO8455464.1"/>
    <property type="molecule type" value="Genomic_DNA"/>
</dbReference>
<dbReference type="PANTHER" id="PTHR43221:SF2">
    <property type="entry name" value="PROTEASE HTPX HOMOLOG"/>
    <property type="match status" value="1"/>
</dbReference>
<protein>
    <submittedName>
        <fullName evidence="13">M48 family metallopeptidase</fullName>
    </submittedName>
</protein>
<keyword evidence="5 10" id="KW-0378">Hydrolase</keyword>
<evidence type="ECO:0000256" key="2">
    <source>
        <dbReference type="ARBA" id="ARBA00022670"/>
    </source>
</evidence>
<dbReference type="Gene3D" id="3.30.2010.10">
    <property type="entry name" value="Metalloproteases ('zincins'), catalytic domain"/>
    <property type="match status" value="1"/>
</dbReference>
<dbReference type="PANTHER" id="PTHR43221">
    <property type="entry name" value="PROTEASE HTPX"/>
    <property type="match status" value="1"/>
</dbReference>
<evidence type="ECO:0000256" key="5">
    <source>
        <dbReference type="ARBA" id="ARBA00022801"/>
    </source>
</evidence>
<keyword evidence="9 11" id="KW-0472">Membrane</keyword>
<comment type="cofactor">
    <cofactor evidence="10">
        <name>Zn(2+)</name>
        <dbReference type="ChEBI" id="CHEBI:29105"/>
    </cofactor>
    <text evidence="10">Binds 1 zinc ion per subunit.</text>
</comment>
<keyword evidence="3 11" id="KW-0812">Transmembrane</keyword>
<evidence type="ECO:0000313" key="14">
    <source>
        <dbReference type="Proteomes" id="UP000823617"/>
    </source>
</evidence>
<keyword evidence="4" id="KW-0479">Metal-binding</keyword>
<evidence type="ECO:0000256" key="3">
    <source>
        <dbReference type="ARBA" id="ARBA00022692"/>
    </source>
</evidence>
<dbReference type="Pfam" id="PF01435">
    <property type="entry name" value="Peptidase_M48"/>
    <property type="match status" value="1"/>
</dbReference>
<proteinExistence type="inferred from homology"/>
<feature type="domain" description="Peptidase M48" evidence="12">
    <location>
        <begin position="108"/>
        <end position="326"/>
    </location>
</feature>
<evidence type="ECO:0000256" key="6">
    <source>
        <dbReference type="ARBA" id="ARBA00022833"/>
    </source>
</evidence>
<evidence type="ECO:0000256" key="11">
    <source>
        <dbReference type="SAM" id="Phobius"/>
    </source>
</evidence>
<evidence type="ECO:0000256" key="7">
    <source>
        <dbReference type="ARBA" id="ARBA00022989"/>
    </source>
</evidence>
<name>A0A9D9MZR0_9BACT</name>
<reference evidence="13" key="1">
    <citation type="submission" date="2020-10" db="EMBL/GenBank/DDBJ databases">
        <authorList>
            <person name="Gilroy R."/>
        </authorList>
    </citation>
    <scope>NUCLEOTIDE SEQUENCE</scope>
    <source>
        <strain evidence="13">B1-3475</strain>
    </source>
</reference>
<keyword evidence="7 11" id="KW-1133">Transmembrane helix</keyword>
<evidence type="ECO:0000256" key="8">
    <source>
        <dbReference type="ARBA" id="ARBA00023049"/>
    </source>
</evidence>
<dbReference type="InterPro" id="IPR050083">
    <property type="entry name" value="HtpX_protease"/>
</dbReference>
<sequence length="328" mass="36222">MEYVGIQTQKSRNDFRSMLLLFMFPCLVTGMVYLFCLALAWLGLMDGTMAEEAAAEGSLWYHANSAFLQSVPYAFGGVLIWFVIAYFFNTLIIKASTGAKSLERKDGKRVYNLVENLCMSQGMKMPKINIIYDDSLNAFASGINERTYTVTLSEGIIEKLDDEELEAVIAHELSHIRNHDVRLLIVSIVFVGVFSMVAQIAFRTALSSGASSRKSENKGGMIIVLLLAAVVAAIGYLLATLMRFAISRKREYLADAGSAEMTKNPRALASALRKISADPDIEAVTREDVAQLFIQHPGEQSAGFIGKLGGLFATHPPIEERIRILEQF</sequence>
<gene>
    <name evidence="13" type="ORF">IAC08_03560</name>
</gene>
<keyword evidence="6 10" id="KW-0862">Zinc</keyword>
<feature type="transmembrane region" description="Helical" evidence="11">
    <location>
        <begin position="20"/>
        <end position="42"/>
    </location>
</feature>
<reference evidence="13" key="2">
    <citation type="journal article" date="2021" name="PeerJ">
        <title>Extensive microbial diversity within the chicken gut microbiome revealed by metagenomics and culture.</title>
        <authorList>
            <person name="Gilroy R."/>
            <person name="Ravi A."/>
            <person name="Getino M."/>
            <person name="Pursley I."/>
            <person name="Horton D.L."/>
            <person name="Alikhan N.F."/>
            <person name="Baker D."/>
            <person name="Gharbi K."/>
            <person name="Hall N."/>
            <person name="Watson M."/>
            <person name="Adriaenssens E.M."/>
            <person name="Foster-Nyarko E."/>
            <person name="Jarju S."/>
            <person name="Secka A."/>
            <person name="Antonio M."/>
            <person name="Oren A."/>
            <person name="Chaudhuri R.R."/>
            <person name="La Ragione R."/>
            <person name="Hildebrand F."/>
            <person name="Pallen M.J."/>
        </authorList>
    </citation>
    <scope>NUCLEOTIDE SEQUENCE</scope>
    <source>
        <strain evidence="13">B1-3475</strain>
    </source>
</reference>
<dbReference type="GO" id="GO:0046872">
    <property type="term" value="F:metal ion binding"/>
    <property type="evidence" value="ECO:0007669"/>
    <property type="project" value="UniProtKB-KW"/>
</dbReference>
<organism evidence="13 14">
    <name type="scientific">Candidatus Cryptobacteroides intestinigallinarum</name>
    <dbReference type="NCBI Taxonomy" id="2840767"/>
    <lineage>
        <taxon>Bacteria</taxon>
        <taxon>Pseudomonadati</taxon>
        <taxon>Bacteroidota</taxon>
        <taxon>Bacteroidia</taxon>
        <taxon>Bacteroidales</taxon>
        <taxon>Candidatus Cryptobacteroides</taxon>
    </lineage>
</organism>
<evidence type="ECO:0000313" key="13">
    <source>
        <dbReference type="EMBL" id="MBO8455464.1"/>
    </source>
</evidence>
<dbReference type="Proteomes" id="UP000823617">
    <property type="component" value="Unassembled WGS sequence"/>
</dbReference>
<dbReference type="GO" id="GO:0004222">
    <property type="term" value="F:metalloendopeptidase activity"/>
    <property type="evidence" value="ECO:0007669"/>
    <property type="project" value="InterPro"/>
</dbReference>
<comment type="caution">
    <text evidence="13">The sequence shown here is derived from an EMBL/GenBank/DDBJ whole genome shotgun (WGS) entry which is preliminary data.</text>
</comment>
<dbReference type="InterPro" id="IPR001915">
    <property type="entry name" value="Peptidase_M48"/>
</dbReference>
<evidence type="ECO:0000256" key="9">
    <source>
        <dbReference type="ARBA" id="ARBA00023136"/>
    </source>
</evidence>
<evidence type="ECO:0000256" key="1">
    <source>
        <dbReference type="ARBA" id="ARBA00022475"/>
    </source>
</evidence>